<dbReference type="Gene3D" id="3.30.1860.10">
    <property type="entry name" value="uncharacterized conserved protein from methanopyrus kandleri domain like"/>
    <property type="match status" value="1"/>
</dbReference>
<keyword evidence="2" id="KW-1185">Reference proteome</keyword>
<dbReference type="RefSeq" id="WP_221289061.1">
    <property type="nucleotide sequence ID" value="NZ_AP024597.1"/>
</dbReference>
<dbReference type="GeneID" id="66162065"/>
<gene>
    <name evidence="1" type="ORF">KN1_03130</name>
</gene>
<dbReference type="Pfam" id="PF04242">
    <property type="entry name" value="DUF424"/>
    <property type="match status" value="1"/>
</dbReference>
<dbReference type="InterPro" id="IPR007355">
    <property type="entry name" value="DUF424"/>
</dbReference>
<proteinExistence type="predicted"/>
<accession>A0A8D5ZHU2</accession>
<evidence type="ECO:0000313" key="1">
    <source>
        <dbReference type="EMBL" id="BCU69016.1"/>
    </source>
</evidence>
<dbReference type="Proteomes" id="UP000825123">
    <property type="component" value="Chromosome"/>
</dbReference>
<dbReference type="AlphaFoldDB" id="A0A8D5ZHU2"/>
<dbReference type="EMBL" id="AP024597">
    <property type="protein sequence ID" value="BCU69016.1"/>
    <property type="molecule type" value="Genomic_DNA"/>
</dbReference>
<organism evidence="1 2">
    <name type="scientific">Stygiolobus caldivivus</name>
    <dbReference type="NCBI Taxonomy" id="2824673"/>
    <lineage>
        <taxon>Archaea</taxon>
        <taxon>Thermoproteota</taxon>
        <taxon>Thermoprotei</taxon>
        <taxon>Sulfolobales</taxon>
        <taxon>Sulfolobaceae</taxon>
        <taxon>Stygiolobus</taxon>
    </lineage>
</organism>
<dbReference type="KEGG" id="csty:KN1_03130"/>
<reference evidence="1 2" key="1">
    <citation type="submission" date="2021-04" db="EMBL/GenBank/DDBJ databases">
        <title>Complete genome sequence of Stygiolobus sp. KN-1.</title>
        <authorList>
            <person name="Nakamura K."/>
            <person name="Sakai H."/>
            <person name="Kurosawa N."/>
        </authorList>
    </citation>
    <scope>NUCLEOTIDE SEQUENCE [LARGE SCALE GENOMIC DNA]</scope>
    <source>
        <strain evidence="1 2">KN-1</strain>
    </source>
</reference>
<protein>
    <recommendedName>
        <fullName evidence="3">DUF424 family protein</fullName>
    </recommendedName>
</protein>
<name>A0A8D5ZHU2_9CREN</name>
<sequence>MKRVILNVIREQGYVFVNVCEPDLLGKVFKKGDISLAVNREFYAGEEVSLDFAFTLFEEANVVSLVGREIVDEAIKRGYVAKDGVLEIEGVKFAQVYNM</sequence>
<evidence type="ECO:0008006" key="3">
    <source>
        <dbReference type="Google" id="ProtNLM"/>
    </source>
</evidence>
<evidence type="ECO:0000313" key="2">
    <source>
        <dbReference type="Proteomes" id="UP000825123"/>
    </source>
</evidence>